<name>A0ABT3KCI8_9GAMM</name>
<evidence type="ECO:0000256" key="1">
    <source>
        <dbReference type="SAM" id="Phobius"/>
    </source>
</evidence>
<feature type="transmembrane region" description="Helical" evidence="1">
    <location>
        <begin position="123"/>
        <end position="144"/>
    </location>
</feature>
<accession>A0ABT3KCI8</accession>
<keyword evidence="3" id="KW-1185">Reference proteome</keyword>
<dbReference type="RefSeq" id="WP_265217429.1">
    <property type="nucleotide sequence ID" value="NZ_JAPEUL010000004.1"/>
</dbReference>
<evidence type="ECO:0000313" key="3">
    <source>
        <dbReference type="Proteomes" id="UP001431181"/>
    </source>
</evidence>
<keyword evidence="1" id="KW-0812">Transmembrane</keyword>
<evidence type="ECO:0000313" key="2">
    <source>
        <dbReference type="EMBL" id="MCW4628237.1"/>
    </source>
</evidence>
<organism evidence="2 3">
    <name type="scientific">Marinomonas rhodophyticola</name>
    <dbReference type="NCBI Taxonomy" id="2992803"/>
    <lineage>
        <taxon>Bacteria</taxon>
        <taxon>Pseudomonadati</taxon>
        <taxon>Pseudomonadota</taxon>
        <taxon>Gammaproteobacteria</taxon>
        <taxon>Oceanospirillales</taxon>
        <taxon>Oceanospirillaceae</taxon>
        <taxon>Marinomonas</taxon>
    </lineage>
</organism>
<keyword evidence="1" id="KW-0472">Membrane</keyword>
<dbReference type="EMBL" id="JAPEUL010000004">
    <property type="protein sequence ID" value="MCW4628237.1"/>
    <property type="molecule type" value="Genomic_DNA"/>
</dbReference>
<proteinExistence type="predicted"/>
<feature type="transmembrane region" description="Helical" evidence="1">
    <location>
        <begin position="97"/>
        <end position="116"/>
    </location>
</feature>
<sequence length="205" mass="23147">MQKFVRRYMLDPCAWLALGLLAYQYWILFNPDLPLVERATHLVLTLAIAFLSTPFLKTKPSSTLNKAISVLMFALVVVVGCYYYFESERLSSRIENVSPIETYDIVICTILIGLLLEAVRRTVGYVLLIVIITFLLYGVFGYLLPGQMSFSNISWTEWSEIFGMTTSGILGVTTATSTNFIFYFIVFGVVYSSVGGGRLFIEPRH</sequence>
<feature type="transmembrane region" description="Helical" evidence="1">
    <location>
        <begin position="35"/>
        <end position="56"/>
    </location>
</feature>
<comment type="caution">
    <text evidence="2">The sequence shown here is derived from an EMBL/GenBank/DDBJ whole genome shotgun (WGS) entry which is preliminary data.</text>
</comment>
<dbReference type="Proteomes" id="UP001431181">
    <property type="component" value="Unassembled WGS sequence"/>
</dbReference>
<feature type="transmembrane region" description="Helical" evidence="1">
    <location>
        <begin position="12"/>
        <end position="29"/>
    </location>
</feature>
<feature type="transmembrane region" description="Helical" evidence="1">
    <location>
        <begin position="68"/>
        <end position="85"/>
    </location>
</feature>
<dbReference type="PANTHER" id="PTHR43849:SF2">
    <property type="entry name" value="BLL3936 PROTEIN"/>
    <property type="match status" value="1"/>
</dbReference>
<protein>
    <submittedName>
        <fullName evidence="2">Uncharacterized protein</fullName>
    </submittedName>
</protein>
<dbReference type="PANTHER" id="PTHR43849">
    <property type="entry name" value="BLL3936 PROTEIN"/>
    <property type="match status" value="1"/>
</dbReference>
<gene>
    <name evidence="2" type="ORF">ONZ52_04070</name>
</gene>
<keyword evidence="1" id="KW-1133">Transmembrane helix</keyword>
<reference evidence="2" key="1">
    <citation type="submission" date="2022-11" db="EMBL/GenBank/DDBJ databases">
        <title>Marinomonas sp. nov., isolated from marine algae.</title>
        <authorList>
            <person name="Choi D.G."/>
            <person name="Kim J.M."/>
            <person name="Lee J.K."/>
            <person name="Baek J.H."/>
            <person name="Jeon C.O."/>
        </authorList>
    </citation>
    <scope>NUCLEOTIDE SEQUENCE</scope>
    <source>
        <strain evidence="2">KJ51-3</strain>
    </source>
</reference>